<dbReference type="Gene3D" id="3.40.50.2000">
    <property type="entry name" value="Glycogen Phosphorylase B"/>
    <property type="match status" value="2"/>
</dbReference>
<dbReference type="Pfam" id="PF13692">
    <property type="entry name" value="Glyco_trans_1_4"/>
    <property type="match status" value="1"/>
</dbReference>
<dbReference type="Proteomes" id="UP001332192">
    <property type="component" value="Chromosome"/>
</dbReference>
<name>A0ABZ1C1H8_9FIRM</name>
<keyword evidence="2" id="KW-0328">Glycosyltransferase</keyword>
<keyword evidence="2" id="KW-0808">Transferase</keyword>
<evidence type="ECO:0000313" key="3">
    <source>
        <dbReference type="Proteomes" id="UP001332192"/>
    </source>
</evidence>
<dbReference type="GO" id="GO:0016757">
    <property type="term" value="F:glycosyltransferase activity"/>
    <property type="evidence" value="ECO:0007669"/>
    <property type="project" value="UniProtKB-KW"/>
</dbReference>
<dbReference type="Pfam" id="PF13439">
    <property type="entry name" value="Glyco_transf_4"/>
    <property type="match status" value="1"/>
</dbReference>
<accession>A0ABZ1C1H8</accession>
<organism evidence="2 3">
    <name type="scientific">Carboxydichorda subterranea</name>
    <dbReference type="NCBI Taxonomy" id="3109565"/>
    <lineage>
        <taxon>Bacteria</taxon>
        <taxon>Bacillati</taxon>
        <taxon>Bacillota</taxon>
        <taxon>Limnochordia</taxon>
        <taxon>Limnochordales</taxon>
        <taxon>Geochordaceae</taxon>
        <taxon>Carboxydichorda</taxon>
    </lineage>
</organism>
<feature type="domain" description="Glycosyltransferase subfamily 4-like N-terminal" evidence="1">
    <location>
        <begin position="12"/>
        <end position="169"/>
    </location>
</feature>
<keyword evidence="3" id="KW-1185">Reference proteome</keyword>
<gene>
    <name evidence="2" type="ORF">U7230_07495</name>
</gene>
<dbReference type="RefSeq" id="WP_324718098.1">
    <property type="nucleotide sequence ID" value="NZ_CP141615.1"/>
</dbReference>
<dbReference type="EMBL" id="CP141615">
    <property type="protein sequence ID" value="WRP18827.1"/>
    <property type="molecule type" value="Genomic_DNA"/>
</dbReference>
<dbReference type="PANTHER" id="PTHR12526:SF572">
    <property type="entry name" value="BLL5144 PROTEIN"/>
    <property type="match status" value="1"/>
</dbReference>
<dbReference type="CDD" id="cd03801">
    <property type="entry name" value="GT4_PimA-like"/>
    <property type="match status" value="1"/>
</dbReference>
<dbReference type="SUPFAM" id="SSF53756">
    <property type="entry name" value="UDP-Glycosyltransferase/glycogen phosphorylase"/>
    <property type="match status" value="1"/>
</dbReference>
<dbReference type="PANTHER" id="PTHR12526">
    <property type="entry name" value="GLYCOSYLTRANSFERASE"/>
    <property type="match status" value="1"/>
</dbReference>
<evidence type="ECO:0000259" key="1">
    <source>
        <dbReference type="Pfam" id="PF13439"/>
    </source>
</evidence>
<protein>
    <submittedName>
        <fullName evidence="2">Glycosyltransferase family 4 protein</fullName>
        <ecNumber evidence="2">2.4.-.-</ecNumber>
    </submittedName>
</protein>
<sequence length="373" mass="41794">MKVMAVYLGRRGGATVYSLEIVRALARLCDVTAVISSRVTNLAEWEQAEVPFIPIDTYSNAIEFGLRTLTLVPLKRFRELMRAVRPDVVYFPMLTPWSLFASFVTKDIPVVSTVHDPRQRYGERNAALRLMQQAVIRRSARVILVSRSFVREIERYGKPKDCIDVIPHGHFMYYRRYSLHSEQPATSRTLLFFGRITPYKGVDILLRAFKNVKQEVPDARLLIVGSGYSSSLHKIAKQVDGVEIVNRWVSDEEVAPFFQEASVVVLPYRDASQSGVIPIAYAFGRPVVATKVGALPEQVVHGKTGLLVEPLDAEALARACVYLLLRPEVAAEMGARGLRMAAREGDWGRIGEQVLESLRKAAECNTLGHGRPQ</sequence>
<dbReference type="InterPro" id="IPR028098">
    <property type="entry name" value="Glyco_trans_4-like_N"/>
</dbReference>
<reference evidence="2 3" key="1">
    <citation type="journal article" date="2024" name="Front. Microbiol.">
        <title>Novel thermophilic genera Geochorda gen. nov. and Carboxydochorda gen. nov. from the deep terrestrial subsurface reveal the ecophysiological diversity in the class Limnochordia.</title>
        <authorList>
            <person name="Karnachuk O.V."/>
            <person name="Lukina A.P."/>
            <person name="Avakyan M.R."/>
            <person name="Kadnikov V.V."/>
            <person name="Begmatov S."/>
            <person name="Beletsky A.V."/>
            <person name="Vlasova K.G."/>
            <person name="Novikov A.A."/>
            <person name="Shcherbakova V.A."/>
            <person name="Mardanov A.V."/>
            <person name="Ravin N.V."/>
        </authorList>
    </citation>
    <scope>NUCLEOTIDE SEQUENCE [LARGE SCALE GENOMIC DNA]</scope>
    <source>
        <strain evidence="2 3">L945</strain>
    </source>
</reference>
<proteinExistence type="predicted"/>
<dbReference type="EC" id="2.4.-.-" evidence="2"/>
<evidence type="ECO:0000313" key="2">
    <source>
        <dbReference type="EMBL" id="WRP18827.1"/>
    </source>
</evidence>